<name>A0A9P4IBD3_9PEZI</name>
<gene>
    <name evidence="2" type="ORF">NA57DRAFT_78574</name>
</gene>
<dbReference type="InterPro" id="IPR007345">
    <property type="entry name" value="Polysacch_pyruvyl_Trfase"/>
</dbReference>
<protein>
    <recommendedName>
        <fullName evidence="1">Polysaccharide pyruvyl transferase domain-containing protein</fullName>
    </recommendedName>
</protein>
<reference evidence="2" key="1">
    <citation type="journal article" date="2020" name="Stud. Mycol.">
        <title>101 Dothideomycetes genomes: a test case for predicting lifestyles and emergence of pathogens.</title>
        <authorList>
            <person name="Haridas S."/>
            <person name="Albert R."/>
            <person name="Binder M."/>
            <person name="Bloem J."/>
            <person name="Labutti K."/>
            <person name="Salamov A."/>
            <person name="Andreopoulos B."/>
            <person name="Baker S."/>
            <person name="Barry K."/>
            <person name="Bills G."/>
            <person name="Bluhm B."/>
            <person name="Cannon C."/>
            <person name="Castanera R."/>
            <person name="Culley D."/>
            <person name="Daum C."/>
            <person name="Ezra D."/>
            <person name="Gonzalez J."/>
            <person name="Henrissat B."/>
            <person name="Kuo A."/>
            <person name="Liang C."/>
            <person name="Lipzen A."/>
            <person name="Lutzoni F."/>
            <person name="Magnuson J."/>
            <person name="Mondo S."/>
            <person name="Nolan M."/>
            <person name="Ohm R."/>
            <person name="Pangilinan J."/>
            <person name="Park H.-J."/>
            <person name="Ramirez L."/>
            <person name="Alfaro M."/>
            <person name="Sun H."/>
            <person name="Tritt A."/>
            <person name="Yoshinaga Y."/>
            <person name="Zwiers L.-H."/>
            <person name="Turgeon B."/>
            <person name="Goodwin S."/>
            <person name="Spatafora J."/>
            <person name="Crous P."/>
            <person name="Grigoriev I."/>
        </authorList>
    </citation>
    <scope>NUCLEOTIDE SEQUENCE</scope>
    <source>
        <strain evidence="2">CBS 133067</strain>
    </source>
</reference>
<dbReference type="Pfam" id="PF04230">
    <property type="entry name" value="PS_pyruv_trans"/>
    <property type="match status" value="1"/>
</dbReference>
<evidence type="ECO:0000313" key="2">
    <source>
        <dbReference type="EMBL" id="KAF2095794.1"/>
    </source>
</evidence>
<dbReference type="Proteomes" id="UP000799772">
    <property type="component" value="Unassembled WGS sequence"/>
</dbReference>
<comment type="caution">
    <text evidence="2">The sequence shown here is derived from an EMBL/GenBank/DDBJ whole genome shotgun (WGS) entry which is preliminary data.</text>
</comment>
<dbReference type="EMBL" id="ML978130">
    <property type="protein sequence ID" value="KAF2095794.1"/>
    <property type="molecule type" value="Genomic_DNA"/>
</dbReference>
<evidence type="ECO:0000259" key="1">
    <source>
        <dbReference type="Pfam" id="PF04230"/>
    </source>
</evidence>
<accession>A0A9P4IBD3</accession>
<organism evidence="2 3">
    <name type="scientific">Rhizodiscina lignyota</name>
    <dbReference type="NCBI Taxonomy" id="1504668"/>
    <lineage>
        <taxon>Eukaryota</taxon>
        <taxon>Fungi</taxon>
        <taxon>Dikarya</taxon>
        <taxon>Ascomycota</taxon>
        <taxon>Pezizomycotina</taxon>
        <taxon>Dothideomycetes</taxon>
        <taxon>Pleosporomycetidae</taxon>
        <taxon>Aulographales</taxon>
        <taxon>Rhizodiscinaceae</taxon>
        <taxon>Rhizodiscina</taxon>
    </lineage>
</organism>
<evidence type="ECO:0000313" key="3">
    <source>
        <dbReference type="Proteomes" id="UP000799772"/>
    </source>
</evidence>
<feature type="domain" description="Polysaccharide pyruvyl transferase" evidence="1">
    <location>
        <begin position="106"/>
        <end position="370"/>
    </location>
</feature>
<proteinExistence type="predicted"/>
<sequence>MALPPRFRIALAAALLIVALFLTRLIWTNNIGTSSISSYVPKIHDSWRPSPPKPKIPVSYDKTTPPSIGCEDVVVGLQKKVIEAYAKELKGIRYANIFGYLGQTENKGDAAIWIAQDILLATLGIKTMEVCRYIDKDCDFERFSMALEAHKPHSAIIMAGGGNFNDLFWDDQPARIKMVEKFSDYPIRMFPQSINMTHPEKIKLTLDGFSKAKDLQLAARDRPSYEWLKKTFGDKAAGIEPNKVRHILTPDVAFMFGSRPDIRLNTKKTHQIYILARDDSEVAEGASKEIAVGEGTFDFGPDAGHVSYLKNDWRKQTTPDLNGEEGKSQRNFAKTLMGFEMLAQAEFVITDRLHGHIMSTIMGIPHVLMDSRLKKNLFLHDTWTKECGCVRVAGSFEEAKEFARMYFEKKAKDEGLD</sequence>
<dbReference type="AlphaFoldDB" id="A0A9P4IBD3"/>
<dbReference type="OrthoDB" id="414175at2759"/>
<keyword evidence="3" id="KW-1185">Reference proteome</keyword>